<gene>
    <name evidence="2" type="ORF">EDD29_3659</name>
</gene>
<comment type="caution">
    <text evidence="2">The sequence shown here is derived from an EMBL/GenBank/DDBJ whole genome shotgun (WGS) entry which is preliminary data.</text>
</comment>
<dbReference type="SUPFAM" id="SSF51182">
    <property type="entry name" value="RmlC-like cupins"/>
    <property type="match status" value="1"/>
</dbReference>
<dbReference type="AlphaFoldDB" id="A0A3N1CXX5"/>
<reference evidence="2 3" key="1">
    <citation type="submission" date="2018-11" db="EMBL/GenBank/DDBJ databases">
        <title>Sequencing the genomes of 1000 actinobacteria strains.</title>
        <authorList>
            <person name="Klenk H.-P."/>
        </authorList>
    </citation>
    <scope>NUCLEOTIDE SEQUENCE [LARGE SCALE GENOMIC DNA]</scope>
    <source>
        <strain evidence="2 3">DSM 44254</strain>
    </source>
</reference>
<dbReference type="GO" id="GO:0051213">
    <property type="term" value="F:dioxygenase activity"/>
    <property type="evidence" value="ECO:0007669"/>
    <property type="project" value="UniProtKB-KW"/>
</dbReference>
<dbReference type="Pfam" id="PF07883">
    <property type="entry name" value="Cupin_2"/>
    <property type="match status" value="1"/>
</dbReference>
<accession>A0A3N1CXX5</accession>
<sequence length="115" mass="12023">MSTGSVATETTAWQPRDGAVPHIRRQLGGDGLTLVRLCFRAGQILDEHRAPGPILISCVSGSLALDVIDGSGIEQYELAPGTVVHLGGGVPHRLAAHTDAVVHLTVHRNVPPDPA</sequence>
<dbReference type="OrthoDB" id="1121052at2"/>
<evidence type="ECO:0000313" key="3">
    <source>
        <dbReference type="Proteomes" id="UP000272400"/>
    </source>
</evidence>
<organism evidence="2 3">
    <name type="scientific">Actinocorallia herbida</name>
    <dbReference type="NCBI Taxonomy" id="58109"/>
    <lineage>
        <taxon>Bacteria</taxon>
        <taxon>Bacillati</taxon>
        <taxon>Actinomycetota</taxon>
        <taxon>Actinomycetes</taxon>
        <taxon>Streptosporangiales</taxon>
        <taxon>Thermomonosporaceae</taxon>
        <taxon>Actinocorallia</taxon>
    </lineage>
</organism>
<protein>
    <submittedName>
        <fullName evidence="2">Quercetin dioxygenase-like cupin family protein</fullName>
    </submittedName>
</protein>
<keyword evidence="3" id="KW-1185">Reference proteome</keyword>
<name>A0A3N1CXX5_9ACTN</name>
<dbReference type="Gene3D" id="2.60.120.10">
    <property type="entry name" value="Jelly Rolls"/>
    <property type="match status" value="1"/>
</dbReference>
<dbReference type="EMBL" id="RJKE01000001">
    <property type="protein sequence ID" value="ROO86096.1"/>
    <property type="molecule type" value="Genomic_DNA"/>
</dbReference>
<evidence type="ECO:0000259" key="1">
    <source>
        <dbReference type="Pfam" id="PF07883"/>
    </source>
</evidence>
<dbReference type="InterPro" id="IPR011051">
    <property type="entry name" value="RmlC_Cupin_sf"/>
</dbReference>
<dbReference type="Proteomes" id="UP000272400">
    <property type="component" value="Unassembled WGS sequence"/>
</dbReference>
<proteinExistence type="predicted"/>
<evidence type="ECO:0000313" key="2">
    <source>
        <dbReference type="EMBL" id="ROO86096.1"/>
    </source>
</evidence>
<dbReference type="InterPro" id="IPR013096">
    <property type="entry name" value="Cupin_2"/>
</dbReference>
<feature type="domain" description="Cupin type-2" evidence="1">
    <location>
        <begin position="38"/>
        <end position="105"/>
    </location>
</feature>
<dbReference type="RefSeq" id="WP_123665530.1">
    <property type="nucleotide sequence ID" value="NZ_RJKE01000001.1"/>
</dbReference>
<dbReference type="InterPro" id="IPR014710">
    <property type="entry name" value="RmlC-like_jellyroll"/>
</dbReference>
<keyword evidence="2" id="KW-0560">Oxidoreductase</keyword>
<keyword evidence="2" id="KW-0223">Dioxygenase</keyword>
<dbReference type="CDD" id="cd02230">
    <property type="entry name" value="cupin_HP0902-like"/>
    <property type="match status" value="1"/>
</dbReference>